<organism evidence="14 15">
    <name type="scientific">Demequina sediminis</name>
    <dbReference type="NCBI Taxonomy" id="1930058"/>
    <lineage>
        <taxon>Bacteria</taxon>
        <taxon>Bacillati</taxon>
        <taxon>Actinomycetota</taxon>
        <taxon>Actinomycetes</taxon>
        <taxon>Micrococcales</taxon>
        <taxon>Demequinaceae</taxon>
        <taxon>Demequina</taxon>
    </lineage>
</organism>
<dbReference type="PANTHER" id="PTHR23152">
    <property type="entry name" value="2-OXOGLUTARATE DEHYDROGENASE"/>
    <property type="match status" value="1"/>
</dbReference>
<comment type="caution">
    <text evidence="14">The sequence shown here is derived from an EMBL/GenBank/DDBJ whole genome shotgun (WGS) entry which is preliminary data.</text>
</comment>
<dbReference type="InterPro" id="IPR031717">
    <property type="entry name" value="ODO-1/KGD_C"/>
</dbReference>
<keyword evidence="4" id="KW-0816">Tricarboxylic acid cycle</keyword>
<dbReference type="NCBIfam" id="NF008907">
    <property type="entry name" value="PRK12270.1"/>
    <property type="match status" value="1"/>
</dbReference>
<evidence type="ECO:0000259" key="13">
    <source>
        <dbReference type="SMART" id="SM00861"/>
    </source>
</evidence>
<dbReference type="Gene3D" id="3.40.50.970">
    <property type="match status" value="1"/>
</dbReference>
<evidence type="ECO:0000256" key="3">
    <source>
        <dbReference type="ARBA" id="ARBA00004813"/>
    </source>
</evidence>
<dbReference type="EMBL" id="BAABRR010000012">
    <property type="protein sequence ID" value="GAA5519724.1"/>
    <property type="molecule type" value="Genomic_DNA"/>
</dbReference>
<feature type="compositionally biased region" description="Pro residues" evidence="12">
    <location>
        <begin position="58"/>
        <end position="74"/>
    </location>
</feature>
<evidence type="ECO:0000256" key="9">
    <source>
        <dbReference type="ARBA" id="ARBA00023268"/>
    </source>
</evidence>
<comment type="catalytic activity">
    <reaction evidence="10">
        <text>N(6)-[(R)-lipoyl]-L-lysyl-[protein] + 2-oxoglutarate + H(+) = N(6)-[(R)-S(8)-succinyldihydrolipoyl]-L-lysyl-[protein] + CO2</text>
        <dbReference type="Rhea" id="RHEA:12188"/>
        <dbReference type="Rhea" id="RHEA-COMP:10474"/>
        <dbReference type="Rhea" id="RHEA-COMP:20092"/>
        <dbReference type="ChEBI" id="CHEBI:15378"/>
        <dbReference type="ChEBI" id="CHEBI:16526"/>
        <dbReference type="ChEBI" id="CHEBI:16810"/>
        <dbReference type="ChEBI" id="CHEBI:83099"/>
        <dbReference type="ChEBI" id="CHEBI:83120"/>
        <dbReference type="EC" id="1.2.4.2"/>
    </reaction>
</comment>
<dbReference type="Proteomes" id="UP001426770">
    <property type="component" value="Unassembled WGS sequence"/>
</dbReference>
<sequence length="1267" mass="137154">MSPDTSVPETDRVSVTRAAGAPSVASLILGNAHGAAGADEPASASDADAPAPASSQAVPPPPPPPPAPPAPAPSQPQASSSPQASSPPQASSSPANPAAEEAPASAPAESAPDADPSVTQPIATAQAPTAAYLQRPDHTPLEAKDVEQGISRLRGPAARVVENMEASLAVPTATSVRTIPAKLLMDNRVVVNNHLARTRGGKVSFTHLIGFAIVEAIAEFPAMNVAYVEEDGKPALQTPASVNLGLAIDLARPDGTRQLLVPSIKGADQMDFAAFWAAYEDVVRRARGGALQATDFQGTTLTLTNPGTLGTVHSVPRLMRGQGAIVGVGSMDYPAEFQGASEEVVARLGISKVMTLTSTYDHRVIQGAQSGEFLGLVHRKLLGLDGFYDRVFSSIRIPYEPVRWVQDSATDPAAEAAKPARIAELIHAYRSRGHLMADVDPLSSRPRKHPDLDVQTHGLTLWDLDRSYQTAGFAGQDEWTLRGVLGRLRDAYCRTIGLEYMHIADREQRQFFQERLEHGYTKPTREEHLRILHRLNAAEAFEAFLQTKYVGQKRFSLEGGESLIPLLDSVMSAAAEAGVHEVCIGMAHRGRLNVLANLAGKSYGQIFSEFEGTAVPGSVQGSGDVKYHLGTEGTFTAESGATTRVYLAANPSHLEAVNPVLEGIVRAKLDALGADPATDGYPVLPVLIHGDAAFSGQGVVMETINMALLKGYRTGGTVHVIINNQVGFTTGPESSRSTRYCTDIAKGYQIPIFHVNGDDPEACVRAARLAFEYRERFGRDVIVDMVCYRRRGHNEGDDPSMTQPRMYDLIEAKRSVRHLYTESLIRRGDITTEEAEAVSKDYLSQLERVFIETREGYKPAEHAESVAGLELPASQSSDAGVMVGWKTAVTASQIERIGRAHVRPPEGFAVHPKLEKLLEKREQMSREGGIDWGYGEILAFGTLLQEGVPVRVSGQDSRRGTFVQRHAVYHDRNTGAEWTPLLYLSSDQARLHIFDSPLSEYSVVGFEYGYSVERPDALVLWEAQFGDFVNGAQTIIDEFISSAEQKWGQSSSVVLLLPHGFEGQGPDHSSARVERFLQLCAEENMIAAMPSTPASYFHLLRRQGYNRPRKPLVVFTPKSMLRLRAAQSSVEDFTTGTFEPVIGDPSVDPANVDRVLMCAGKVYYDLVAERDRSGDTSTAIVRFEQLYPLVPESIKEALAPFDGAELVWVQEEPHNQGAWSRMSLSLPQVVGSTVSVVSRSASASPASGLASRHAAEQTDLVRRAFAR</sequence>
<reference evidence="14 15" key="1">
    <citation type="submission" date="2024-02" db="EMBL/GenBank/DDBJ databases">
        <title>Lysinimicrobium sediminis NBRC 112286.</title>
        <authorList>
            <person name="Ichikawa N."/>
            <person name="Katano-Makiyama Y."/>
            <person name="Hidaka K."/>
        </authorList>
    </citation>
    <scope>NUCLEOTIDE SEQUENCE [LARGE SCALE GENOMIC DNA]</scope>
    <source>
        <strain evidence="14 15">NBRC 112286</strain>
    </source>
</reference>
<dbReference type="InterPro" id="IPR005475">
    <property type="entry name" value="Transketolase-like_Pyr-bd"/>
</dbReference>
<dbReference type="Gene3D" id="3.40.50.11610">
    <property type="entry name" value="Multifunctional 2-oxoglutarate metabolism enzyme, C-terminal domain"/>
    <property type="match status" value="1"/>
</dbReference>
<dbReference type="Pfam" id="PF00198">
    <property type="entry name" value="2-oxoacid_dh"/>
    <property type="match status" value="1"/>
</dbReference>
<dbReference type="SMART" id="SM00861">
    <property type="entry name" value="Transket_pyr"/>
    <property type="match status" value="1"/>
</dbReference>
<evidence type="ECO:0000256" key="2">
    <source>
        <dbReference type="ARBA" id="ARBA00001964"/>
    </source>
</evidence>
<dbReference type="InterPro" id="IPR029061">
    <property type="entry name" value="THDP-binding"/>
</dbReference>
<evidence type="ECO:0000256" key="7">
    <source>
        <dbReference type="ARBA" id="ARBA00023002"/>
    </source>
</evidence>
<evidence type="ECO:0000256" key="1">
    <source>
        <dbReference type="ARBA" id="ARBA00001946"/>
    </source>
</evidence>
<dbReference type="SUPFAM" id="SSF52518">
    <property type="entry name" value="Thiamin diphosphate-binding fold (THDP-binding)"/>
    <property type="match status" value="2"/>
</dbReference>
<dbReference type="PANTHER" id="PTHR23152:SF4">
    <property type="entry name" value="2-OXOADIPATE DEHYDROGENASE COMPLEX COMPONENT E1"/>
    <property type="match status" value="1"/>
</dbReference>
<evidence type="ECO:0000256" key="10">
    <source>
        <dbReference type="ARBA" id="ARBA00051911"/>
    </source>
</evidence>
<feature type="compositionally biased region" description="Low complexity" evidence="12">
    <location>
        <begin position="75"/>
        <end position="119"/>
    </location>
</feature>
<comment type="catalytic activity">
    <reaction evidence="11">
        <text>N(6)-[(R)-dihydrolipoyl]-L-lysyl-[protein] + succinyl-CoA = N(6)-[(R)-S(8)-succinyldihydrolipoyl]-L-lysyl-[protein] + CoA</text>
        <dbReference type="Rhea" id="RHEA:15213"/>
        <dbReference type="Rhea" id="RHEA-COMP:10475"/>
        <dbReference type="Rhea" id="RHEA-COMP:20092"/>
        <dbReference type="ChEBI" id="CHEBI:57287"/>
        <dbReference type="ChEBI" id="CHEBI:57292"/>
        <dbReference type="ChEBI" id="CHEBI:83100"/>
        <dbReference type="ChEBI" id="CHEBI:83120"/>
        <dbReference type="EC" id="2.3.1.61"/>
    </reaction>
</comment>
<comment type="pathway">
    <text evidence="3">Carbohydrate metabolism; tricarboxylic acid cycle; succinyl-CoA from 2-oxoglutarate (dehydrogenase route): step 1/1.</text>
</comment>
<feature type="region of interest" description="Disordered" evidence="12">
    <location>
        <begin position="1"/>
        <end position="119"/>
    </location>
</feature>
<comment type="cofactor">
    <cofactor evidence="1">
        <name>Mg(2+)</name>
        <dbReference type="ChEBI" id="CHEBI:18420"/>
    </cofactor>
</comment>
<dbReference type="CDD" id="cd02016">
    <property type="entry name" value="TPP_E1_OGDC_like"/>
    <property type="match status" value="1"/>
</dbReference>
<dbReference type="InterPro" id="IPR011603">
    <property type="entry name" value="2oxoglutarate_DH_E1"/>
</dbReference>
<dbReference type="NCBIfam" id="NF006914">
    <property type="entry name" value="PRK09404.1"/>
    <property type="match status" value="1"/>
</dbReference>
<evidence type="ECO:0000256" key="12">
    <source>
        <dbReference type="SAM" id="MobiDB-lite"/>
    </source>
</evidence>
<dbReference type="InterPro" id="IPR001078">
    <property type="entry name" value="2-oxoacid_DH_actylTfrase"/>
</dbReference>
<keyword evidence="8" id="KW-0786">Thiamine pyrophosphate</keyword>
<keyword evidence="5" id="KW-0479">Metal-binding</keyword>
<feature type="domain" description="Transketolase-like pyrimidine-binding" evidence="13">
    <location>
        <begin position="930"/>
        <end position="1123"/>
    </location>
</feature>
<evidence type="ECO:0000313" key="15">
    <source>
        <dbReference type="Proteomes" id="UP001426770"/>
    </source>
</evidence>
<gene>
    <name evidence="14" type="primary">kgd</name>
    <name evidence="14" type="ORF">Lsed01_02177</name>
</gene>
<keyword evidence="6" id="KW-0460">Magnesium</keyword>
<evidence type="ECO:0000256" key="6">
    <source>
        <dbReference type="ARBA" id="ARBA00022842"/>
    </source>
</evidence>
<feature type="compositionally biased region" description="Low complexity" evidence="12">
    <location>
        <begin position="35"/>
        <end position="57"/>
    </location>
</feature>
<protein>
    <submittedName>
        <fullName evidence="14">Multifunctional 2-oxoglutarate metabolism enzyme</fullName>
    </submittedName>
</protein>
<evidence type="ECO:0000256" key="11">
    <source>
        <dbReference type="ARBA" id="ARBA00052761"/>
    </source>
</evidence>
<name>A0ABP9WJ28_9MICO</name>
<dbReference type="InterPro" id="IPR042179">
    <property type="entry name" value="KGD_C_sf"/>
</dbReference>
<dbReference type="SUPFAM" id="SSF52777">
    <property type="entry name" value="CoA-dependent acyltransferases"/>
    <property type="match status" value="1"/>
</dbReference>
<dbReference type="Pfam" id="PF16870">
    <property type="entry name" value="OxoGdeHyase_C"/>
    <property type="match status" value="1"/>
</dbReference>
<proteinExistence type="predicted"/>
<dbReference type="Pfam" id="PF02779">
    <property type="entry name" value="Transket_pyr"/>
    <property type="match status" value="1"/>
</dbReference>
<evidence type="ECO:0000313" key="14">
    <source>
        <dbReference type="EMBL" id="GAA5519724.1"/>
    </source>
</evidence>
<accession>A0ABP9WJ28</accession>
<comment type="cofactor">
    <cofactor evidence="2">
        <name>thiamine diphosphate</name>
        <dbReference type="ChEBI" id="CHEBI:58937"/>
    </cofactor>
</comment>
<dbReference type="NCBIfam" id="TIGR00239">
    <property type="entry name" value="2oxo_dh_E1"/>
    <property type="match status" value="1"/>
</dbReference>
<evidence type="ECO:0000256" key="4">
    <source>
        <dbReference type="ARBA" id="ARBA00022532"/>
    </source>
</evidence>
<evidence type="ECO:0000256" key="5">
    <source>
        <dbReference type="ARBA" id="ARBA00022723"/>
    </source>
</evidence>
<dbReference type="Pfam" id="PF00676">
    <property type="entry name" value="E1_dh"/>
    <property type="match status" value="1"/>
</dbReference>
<dbReference type="InterPro" id="IPR023213">
    <property type="entry name" value="CAT-like_dom_sf"/>
</dbReference>
<evidence type="ECO:0000256" key="8">
    <source>
        <dbReference type="ARBA" id="ARBA00023052"/>
    </source>
</evidence>
<dbReference type="InterPro" id="IPR001017">
    <property type="entry name" value="DH_E1"/>
</dbReference>
<dbReference type="Gene3D" id="3.40.50.12470">
    <property type="match status" value="1"/>
</dbReference>
<dbReference type="Gene3D" id="3.30.559.10">
    <property type="entry name" value="Chloramphenicol acetyltransferase-like domain"/>
    <property type="match status" value="1"/>
</dbReference>
<keyword evidence="15" id="KW-1185">Reference proteome</keyword>
<keyword evidence="7" id="KW-0560">Oxidoreductase</keyword>
<keyword evidence="9" id="KW-0511">Multifunctional enzyme</keyword>
<dbReference type="Gene3D" id="1.10.287.1150">
    <property type="entry name" value="TPP helical domain"/>
    <property type="match status" value="1"/>
</dbReference>